<feature type="compositionally biased region" description="Basic and acidic residues" evidence="1">
    <location>
        <begin position="40"/>
        <end position="56"/>
    </location>
</feature>
<name>A0A6C0ITY4_9ZZZZ</name>
<dbReference type="AlphaFoldDB" id="A0A6C0ITY4"/>
<feature type="compositionally biased region" description="Polar residues" evidence="1">
    <location>
        <begin position="57"/>
        <end position="70"/>
    </location>
</feature>
<feature type="region of interest" description="Disordered" evidence="1">
    <location>
        <begin position="29"/>
        <end position="78"/>
    </location>
</feature>
<sequence>MSKTVNDSEKPDLEKDHKEFLKMKENLINNKNEMVSEDDPIAKEMKAGKKPDKSSVEKGQSQEGFSNQEGFSFKKKIPKPTPGKQRWYMPIFVFFGSVFLMPFIAYYSVSFLALLRGFKTERMVSGLDKERSPYTNIGARTPEFAFEEQLWSMKRHGFPYNFHEPDYPNSLFSIFSRYTIESWVLARHWTDYAIQFARNIVPYSIQPNYSDAEKSKMFHLLELLNVFVWTPLVLLVVLAFGILLGPLLVSLKAVMNSSLRYKEFPFIDFKSLWATTIYFGLNIIPYYALMPIYLLWYVLIKPWNTLHATGNSDWIKHILQKNYIWIFAIGCIASAGSVYAEYKNTDKMSLFLIPLFLSVFFPFIAWGGAIPWWKTIKTREGNVWNFSVPAASRLSTLLYSSKGKDKEERVEDKDPIHNILWPLESLGIFNTIFIYLGIGSKQTNDKSRKKSGAGVSSPPKINPLFGSIAKAAIKSTPQGRAAMAVTKKAVKVAKVAKAAKAAKAVKKAK</sequence>
<feature type="transmembrane region" description="Helical" evidence="2">
    <location>
        <begin position="226"/>
        <end position="251"/>
    </location>
</feature>
<evidence type="ECO:0000313" key="3">
    <source>
        <dbReference type="EMBL" id="QHT95023.1"/>
    </source>
</evidence>
<accession>A0A6C0ITY4</accession>
<protein>
    <submittedName>
        <fullName evidence="3">Uncharacterized protein</fullName>
    </submittedName>
</protein>
<evidence type="ECO:0000256" key="2">
    <source>
        <dbReference type="SAM" id="Phobius"/>
    </source>
</evidence>
<feature type="transmembrane region" description="Helical" evidence="2">
    <location>
        <begin position="87"/>
        <end position="109"/>
    </location>
</feature>
<reference evidence="3" key="1">
    <citation type="journal article" date="2020" name="Nature">
        <title>Giant virus diversity and host interactions through global metagenomics.</title>
        <authorList>
            <person name="Schulz F."/>
            <person name="Roux S."/>
            <person name="Paez-Espino D."/>
            <person name="Jungbluth S."/>
            <person name="Walsh D.A."/>
            <person name="Denef V.J."/>
            <person name="McMahon K.D."/>
            <person name="Konstantinidis K.T."/>
            <person name="Eloe-Fadrosh E.A."/>
            <person name="Kyrpides N.C."/>
            <person name="Woyke T."/>
        </authorList>
    </citation>
    <scope>NUCLEOTIDE SEQUENCE</scope>
    <source>
        <strain evidence="3">GVMAG-M-3300024261-37</strain>
    </source>
</reference>
<feature type="transmembrane region" description="Helical" evidence="2">
    <location>
        <begin position="419"/>
        <end position="438"/>
    </location>
</feature>
<dbReference type="EMBL" id="MN740233">
    <property type="protein sequence ID" value="QHT95023.1"/>
    <property type="molecule type" value="Genomic_DNA"/>
</dbReference>
<keyword evidence="2" id="KW-0472">Membrane</keyword>
<organism evidence="3">
    <name type="scientific">viral metagenome</name>
    <dbReference type="NCBI Taxonomy" id="1070528"/>
    <lineage>
        <taxon>unclassified sequences</taxon>
        <taxon>metagenomes</taxon>
        <taxon>organismal metagenomes</taxon>
    </lineage>
</organism>
<feature type="transmembrane region" description="Helical" evidence="2">
    <location>
        <begin position="349"/>
        <end position="373"/>
    </location>
</feature>
<keyword evidence="2" id="KW-0812">Transmembrane</keyword>
<feature type="transmembrane region" description="Helical" evidence="2">
    <location>
        <begin position="272"/>
        <end position="296"/>
    </location>
</feature>
<keyword evidence="2" id="KW-1133">Transmembrane helix</keyword>
<proteinExistence type="predicted"/>
<feature type="transmembrane region" description="Helical" evidence="2">
    <location>
        <begin position="323"/>
        <end position="342"/>
    </location>
</feature>
<evidence type="ECO:0000256" key="1">
    <source>
        <dbReference type="SAM" id="MobiDB-lite"/>
    </source>
</evidence>